<accession>A0A7G5XKI0</accession>
<dbReference type="CDD" id="cd02947">
    <property type="entry name" value="TRX_family"/>
    <property type="match status" value="1"/>
</dbReference>
<dbReference type="PROSITE" id="PS51352">
    <property type="entry name" value="THIOREDOXIN_2"/>
    <property type="match status" value="1"/>
</dbReference>
<dbReference type="PROSITE" id="PS00194">
    <property type="entry name" value="THIOREDOXIN_1"/>
    <property type="match status" value="1"/>
</dbReference>
<feature type="domain" description="Thioredoxin" evidence="3">
    <location>
        <begin position="5"/>
        <end position="135"/>
    </location>
</feature>
<organism evidence="4 5">
    <name type="scientific">Lacibacter sediminis</name>
    <dbReference type="NCBI Taxonomy" id="2760713"/>
    <lineage>
        <taxon>Bacteria</taxon>
        <taxon>Pseudomonadati</taxon>
        <taxon>Bacteroidota</taxon>
        <taxon>Chitinophagia</taxon>
        <taxon>Chitinophagales</taxon>
        <taxon>Chitinophagaceae</taxon>
        <taxon>Lacibacter</taxon>
    </lineage>
</organism>
<feature type="signal peptide" evidence="2">
    <location>
        <begin position="1"/>
        <end position="19"/>
    </location>
</feature>
<evidence type="ECO:0000313" key="5">
    <source>
        <dbReference type="Proteomes" id="UP000515344"/>
    </source>
</evidence>
<proteinExistence type="predicted"/>
<keyword evidence="5" id="KW-1185">Reference proteome</keyword>
<keyword evidence="1" id="KW-0676">Redox-active center</keyword>
<evidence type="ECO:0000256" key="2">
    <source>
        <dbReference type="SAM" id="SignalP"/>
    </source>
</evidence>
<evidence type="ECO:0000259" key="3">
    <source>
        <dbReference type="PROSITE" id="PS51352"/>
    </source>
</evidence>
<dbReference type="PANTHER" id="PTHR32234:SF0">
    <property type="entry name" value="THIOL:DISULFIDE INTERCHANGE PROTEIN DSBD"/>
    <property type="match status" value="1"/>
</dbReference>
<evidence type="ECO:0000313" key="4">
    <source>
        <dbReference type="EMBL" id="QNA45983.1"/>
    </source>
</evidence>
<dbReference type="PANTHER" id="PTHR32234">
    <property type="entry name" value="THIOL:DISULFIDE INTERCHANGE PROTEIN DSBD"/>
    <property type="match status" value="1"/>
</dbReference>
<dbReference type="Pfam" id="PF00085">
    <property type="entry name" value="Thioredoxin"/>
    <property type="match status" value="1"/>
</dbReference>
<dbReference type="GO" id="GO:0045454">
    <property type="term" value="P:cell redox homeostasis"/>
    <property type="evidence" value="ECO:0007669"/>
    <property type="project" value="TreeGrafter"/>
</dbReference>
<dbReference type="InterPro" id="IPR017937">
    <property type="entry name" value="Thioredoxin_CS"/>
</dbReference>
<dbReference type="SUPFAM" id="SSF52833">
    <property type="entry name" value="Thioredoxin-like"/>
    <property type="match status" value="1"/>
</dbReference>
<dbReference type="Gene3D" id="3.40.30.10">
    <property type="entry name" value="Glutaredoxin"/>
    <property type="match status" value="1"/>
</dbReference>
<feature type="chain" id="PRO_5028814499" evidence="2">
    <location>
        <begin position="20"/>
        <end position="463"/>
    </location>
</feature>
<name>A0A7G5XKI0_9BACT</name>
<evidence type="ECO:0000256" key="1">
    <source>
        <dbReference type="ARBA" id="ARBA00023284"/>
    </source>
</evidence>
<dbReference type="KEGG" id="lacs:H4075_07290"/>
<dbReference type="EMBL" id="CP060007">
    <property type="protein sequence ID" value="QNA45983.1"/>
    <property type="molecule type" value="Genomic_DNA"/>
</dbReference>
<dbReference type="GO" id="GO:0015035">
    <property type="term" value="F:protein-disulfide reductase activity"/>
    <property type="evidence" value="ECO:0007669"/>
    <property type="project" value="TreeGrafter"/>
</dbReference>
<dbReference type="Proteomes" id="UP000515344">
    <property type="component" value="Chromosome"/>
</dbReference>
<dbReference type="InterPro" id="IPR013766">
    <property type="entry name" value="Thioredoxin_domain"/>
</dbReference>
<keyword evidence="2" id="KW-0732">Signal</keyword>
<protein>
    <submittedName>
        <fullName evidence="4">Thioredoxin family protein</fullName>
    </submittedName>
</protein>
<dbReference type="RefSeq" id="WP_182805513.1">
    <property type="nucleotide sequence ID" value="NZ_CP060007.1"/>
</dbReference>
<dbReference type="AlphaFoldDB" id="A0A7G5XKI0"/>
<dbReference type="InterPro" id="IPR036249">
    <property type="entry name" value="Thioredoxin-like_sf"/>
</dbReference>
<reference evidence="5" key="1">
    <citation type="submission" date="2020-08" db="EMBL/GenBank/DDBJ databases">
        <title>Lacibacter sp. S13-6-6 genome sequencing.</title>
        <authorList>
            <person name="Jin L."/>
        </authorList>
    </citation>
    <scope>NUCLEOTIDE SEQUENCE [LARGE SCALE GENOMIC DNA]</scope>
    <source>
        <strain evidence="5">S13-6-6</strain>
    </source>
</reference>
<gene>
    <name evidence="4" type="ORF">H4075_07290</name>
</gene>
<sequence length="463" mass="52780">MKRFLLIVFLQFSFLLVMAAEGINFQEGSWKTVLAKAKAENKLVFIDVYTSWCGPCKKMVADVFPQTKVSEFFNKSFVNYKIDAEKGEGIMIAKRFAVKAYPTYLFVNGDGELVYRFGGYNEAAPFLAHAANALKEKDDPNPIAKWNQEYESGKRDITFLIAYLKKRALLKLPSAEIADELISRVLPGDIGYSEFLNSVFFYDANIEYAPGGKLFAYVVSNHQLLDSISGKAKGYSLRLMQQGIRNYFFKHIIPDYREDFLPVICDAGKKISQLLQEKDTAATERRWALDYYNKTGDTIKLFPAAVDYVVSGLYKMDTVAMKAADEADYKKFREPYINGTADSTKSENWELLNRVNRSRRMITFSYQLRDAAEAVYMNSNNQNHLALALRWAEQAQRFFPHFSNLSVYAALLYKTGKKEQGIARMKQAASDSILDTNNEVKKLILENVEKMKGGGMPPKTWRL</sequence>